<evidence type="ECO:0000256" key="1">
    <source>
        <dbReference type="ARBA" id="ARBA00022598"/>
    </source>
</evidence>
<dbReference type="EMBL" id="JAACNH010013654">
    <property type="protein sequence ID" value="KAG8429091.1"/>
    <property type="molecule type" value="Genomic_DNA"/>
</dbReference>
<reference evidence="5" key="1">
    <citation type="thesis" date="2020" institute="ProQuest LLC" country="789 East Eisenhower Parkway, Ann Arbor, MI, USA">
        <title>Comparative Genomics and Chromosome Evolution.</title>
        <authorList>
            <person name="Mudd A.B."/>
        </authorList>
    </citation>
    <scope>NUCLEOTIDE SEQUENCE</scope>
    <source>
        <strain evidence="5">Female2</strain>
        <tissue evidence="5">Blood</tissue>
    </source>
</reference>
<dbReference type="PANTHER" id="PTHR43272">
    <property type="entry name" value="LONG-CHAIN-FATTY-ACID--COA LIGASE"/>
    <property type="match status" value="1"/>
</dbReference>
<gene>
    <name evidence="5" type="ORF">GDO86_018327</name>
</gene>
<evidence type="ECO:0000313" key="5">
    <source>
        <dbReference type="EMBL" id="KAG8429091.1"/>
    </source>
</evidence>
<organism evidence="5 6">
    <name type="scientific">Hymenochirus boettgeri</name>
    <name type="common">Congo dwarf clawed frog</name>
    <dbReference type="NCBI Taxonomy" id="247094"/>
    <lineage>
        <taxon>Eukaryota</taxon>
        <taxon>Metazoa</taxon>
        <taxon>Chordata</taxon>
        <taxon>Craniata</taxon>
        <taxon>Vertebrata</taxon>
        <taxon>Euteleostomi</taxon>
        <taxon>Amphibia</taxon>
        <taxon>Batrachia</taxon>
        <taxon>Anura</taxon>
        <taxon>Pipoidea</taxon>
        <taxon>Pipidae</taxon>
        <taxon>Pipinae</taxon>
        <taxon>Hymenochirus</taxon>
    </lineage>
</organism>
<keyword evidence="1" id="KW-0436">Ligase</keyword>
<dbReference type="PANTHER" id="PTHR43272:SF110">
    <property type="entry name" value="LONG-CHAIN-FATTY-ACID--COA LIGASE ACSBG2"/>
    <property type="match status" value="1"/>
</dbReference>
<dbReference type="Proteomes" id="UP000812440">
    <property type="component" value="Unassembled WGS sequence"/>
</dbReference>
<dbReference type="GO" id="GO:0016020">
    <property type="term" value="C:membrane"/>
    <property type="evidence" value="ECO:0007669"/>
    <property type="project" value="TreeGrafter"/>
</dbReference>
<evidence type="ECO:0000313" key="6">
    <source>
        <dbReference type="Proteomes" id="UP000812440"/>
    </source>
</evidence>
<dbReference type="Pfam" id="PF00501">
    <property type="entry name" value="AMP-binding"/>
    <property type="match status" value="1"/>
</dbReference>
<evidence type="ECO:0000259" key="4">
    <source>
        <dbReference type="Pfam" id="PF00501"/>
    </source>
</evidence>
<comment type="caution">
    <text evidence="5">The sequence shown here is derived from an EMBL/GenBank/DDBJ whole genome shotgun (WGS) entry which is preliminary data.</text>
</comment>
<name>A0A8T2IEQ4_9PIPI</name>
<feature type="non-terminal residue" evidence="5">
    <location>
        <position position="363"/>
    </location>
</feature>
<keyword evidence="2" id="KW-0443">Lipid metabolism</keyword>
<dbReference type="GO" id="GO:0004467">
    <property type="term" value="F:long-chain fatty acid-CoA ligase activity"/>
    <property type="evidence" value="ECO:0007669"/>
    <property type="project" value="UniProtKB-EC"/>
</dbReference>
<proteinExistence type="predicted"/>
<accession>A0A8T2IEQ4</accession>
<dbReference type="OrthoDB" id="1700726at2759"/>
<dbReference type="InterPro" id="IPR042099">
    <property type="entry name" value="ANL_N_sf"/>
</dbReference>
<dbReference type="AlphaFoldDB" id="A0A8T2IEQ4"/>
<dbReference type="InterPro" id="IPR000873">
    <property type="entry name" value="AMP-dep_synth/lig_dom"/>
</dbReference>
<dbReference type="EC" id="6.2.1.3" evidence="3"/>
<dbReference type="GO" id="GO:0005783">
    <property type="term" value="C:endoplasmic reticulum"/>
    <property type="evidence" value="ECO:0007669"/>
    <property type="project" value="TreeGrafter"/>
</dbReference>
<protein>
    <recommendedName>
        <fullName evidence="3">long-chain-fatty-acid--CoA ligase</fullName>
        <ecNumber evidence="3">6.2.1.3</ecNumber>
    </recommendedName>
</protein>
<evidence type="ECO:0000256" key="3">
    <source>
        <dbReference type="ARBA" id="ARBA00026121"/>
    </source>
</evidence>
<feature type="domain" description="AMP-dependent synthetase/ligase" evidence="4">
    <location>
        <begin position="49"/>
        <end position="301"/>
    </location>
</feature>
<sequence length="363" mass="40662">VPESLAQVRAIILWEGEKEESHPRIYTWEELILLGADVPDSKLNDVIASQRANQCCAIFYTKDDPRGVMLSHDNLTWVSQASCERLVLDEQLVLVSYLPLHTVSVQLTDLWIPLCCGGTTYFAEEDALKGSLIPTLQEVQPTWFVGPNHFWEKIRSIWTALEHKARLLPRMIIGWARGIGLKAFQNVRPGSVPWGYSLAKKLVFQPARAALGLGRCRLGSFGTEPVNLDTLEYYGSLDLLILARYGVNESCGIHSVALPNAWKKRSSGLEIPGCKTRLQEPLSQGSGQLCLWGRHIFMGYLGMEKETQAALDENGWLLTGALGRTDKDGFLYVTERGEGSHIRTFSTGETPRRLQTEDLYMEI</sequence>
<keyword evidence="2" id="KW-0276">Fatty acid metabolism</keyword>
<dbReference type="SUPFAM" id="SSF56801">
    <property type="entry name" value="Acetyl-CoA synthetase-like"/>
    <property type="match status" value="1"/>
</dbReference>
<keyword evidence="6" id="KW-1185">Reference proteome</keyword>
<evidence type="ECO:0000256" key="2">
    <source>
        <dbReference type="ARBA" id="ARBA00022832"/>
    </source>
</evidence>
<dbReference type="Gene3D" id="3.40.50.12780">
    <property type="entry name" value="N-terminal domain of ligase-like"/>
    <property type="match status" value="1"/>
</dbReference>